<proteinExistence type="predicted"/>
<accession>A0A4C1YBD9</accession>
<sequence length="106" mass="12025">MTEFVFARGHARIRVFIGGRASRDVPPPQSNGRRARQAGVVAVTCRRFYKSLRYALCHALMFSRGKGAYFFFWSQRHTVPARFVRSASDCGGFGAVISIRLRVRNQ</sequence>
<keyword evidence="2" id="KW-1185">Reference proteome</keyword>
<name>A0A4C1YBD9_EUMVA</name>
<dbReference type="Proteomes" id="UP000299102">
    <property type="component" value="Unassembled WGS sequence"/>
</dbReference>
<reference evidence="1 2" key="1">
    <citation type="journal article" date="2019" name="Commun. Biol.">
        <title>The bagworm genome reveals a unique fibroin gene that provides high tensile strength.</title>
        <authorList>
            <person name="Kono N."/>
            <person name="Nakamura H."/>
            <person name="Ohtoshi R."/>
            <person name="Tomita M."/>
            <person name="Numata K."/>
            <person name="Arakawa K."/>
        </authorList>
    </citation>
    <scope>NUCLEOTIDE SEQUENCE [LARGE SCALE GENOMIC DNA]</scope>
</reference>
<comment type="caution">
    <text evidence="1">The sequence shown here is derived from an EMBL/GenBank/DDBJ whole genome shotgun (WGS) entry which is preliminary data.</text>
</comment>
<dbReference type="EMBL" id="BGZK01001123">
    <property type="protein sequence ID" value="GBP71837.1"/>
    <property type="molecule type" value="Genomic_DNA"/>
</dbReference>
<gene>
    <name evidence="1" type="ORF">EVAR_80168_1</name>
</gene>
<dbReference type="AlphaFoldDB" id="A0A4C1YBD9"/>
<evidence type="ECO:0000313" key="1">
    <source>
        <dbReference type="EMBL" id="GBP71837.1"/>
    </source>
</evidence>
<organism evidence="1 2">
    <name type="scientific">Eumeta variegata</name>
    <name type="common">Bagworm moth</name>
    <name type="synonym">Eumeta japonica</name>
    <dbReference type="NCBI Taxonomy" id="151549"/>
    <lineage>
        <taxon>Eukaryota</taxon>
        <taxon>Metazoa</taxon>
        <taxon>Ecdysozoa</taxon>
        <taxon>Arthropoda</taxon>
        <taxon>Hexapoda</taxon>
        <taxon>Insecta</taxon>
        <taxon>Pterygota</taxon>
        <taxon>Neoptera</taxon>
        <taxon>Endopterygota</taxon>
        <taxon>Lepidoptera</taxon>
        <taxon>Glossata</taxon>
        <taxon>Ditrysia</taxon>
        <taxon>Tineoidea</taxon>
        <taxon>Psychidae</taxon>
        <taxon>Oiketicinae</taxon>
        <taxon>Eumeta</taxon>
    </lineage>
</organism>
<protein>
    <submittedName>
        <fullName evidence="1">Uncharacterized protein</fullName>
    </submittedName>
</protein>
<evidence type="ECO:0000313" key="2">
    <source>
        <dbReference type="Proteomes" id="UP000299102"/>
    </source>
</evidence>